<dbReference type="GO" id="GO:0046872">
    <property type="term" value="F:metal ion binding"/>
    <property type="evidence" value="ECO:0007669"/>
    <property type="project" value="UniProtKB-KW"/>
</dbReference>
<keyword evidence="5" id="KW-0479">Metal-binding</keyword>
<keyword evidence="3" id="KW-0813">Transport</keyword>
<dbReference type="InterPro" id="IPR014283">
    <property type="entry name" value="FdIII_4_nif"/>
</dbReference>
<dbReference type="Proteomes" id="UP000007039">
    <property type="component" value="Chromosome"/>
</dbReference>
<evidence type="ECO:0000256" key="10">
    <source>
        <dbReference type="ARBA" id="ARBA00023231"/>
    </source>
</evidence>
<sequence>MPEYITYKTKCGHDFIPEFVMFLDSKKCIGCGRCYKVCPQNVMDLKVMEEDDEDIDCTYMVLVNDHLCIGCKACQKVCPKGCFVHKPLEVKNDQI</sequence>
<evidence type="ECO:0000256" key="9">
    <source>
        <dbReference type="ARBA" id="ARBA00023014"/>
    </source>
</evidence>
<dbReference type="OrthoDB" id="9807879at2"/>
<keyword evidence="6" id="KW-0677">Repeat</keyword>
<evidence type="ECO:0000256" key="4">
    <source>
        <dbReference type="ARBA" id="ARBA00022485"/>
    </source>
</evidence>
<dbReference type="GO" id="GO:0051539">
    <property type="term" value="F:4 iron, 4 sulfur cluster binding"/>
    <property type="evidence" value="ECO:0007669"/>
    <property type="project" value="UniProtKB-KW"/>
</dbReference>
<dbReference type="InterPro" id="IPR017900">
    <property type="entry name" value="4Fe4S_Fe_S_CS"/>
</dbReference>
<dbReference type="SUPFAM" id="SSF54862">
    <property type="entry name" value="4Fe-4S ferredoxins"/>
    <property type="match status" value="1"/>
</dbReference>
<dbReference type="PROSITE" id="PS00198">
    <property type="entry name" value="4FE4S_FER_1"/>
    <property type="match status" value="2"/>
</dbReference>
<evidence type="ECO:0000313" key="14">
    <source>
        <dbReference type="Proteomes" id="UP000007039"/>
    </source>
</evidence>
<keyword evidence="9" id="KW-0411">Iron-sulfur</keyword>
<dbReference type="RefSeq" id="WP_013450801.1">
    <property type="nucleotide sequence ID" value="NC_014758.1"/>
</dbReference>
<feature type="domain" description="4Fe-4S ferredoxin-type" evidence="12">
    <location>
        <begin position="19"/>
        <end position="48"/>
    </location>
</feature>
<accession>E4TG38</accession>
<evidence type="ECO:0000256" key="3">
    <source>
        <dbReference type="ARBA" id="ARBA00022448"/>
    </source>
</evidence>
<dbReference type="AlphaFoldDB" id="E4TG38"/>
<dbReference type="InterPro" id="IPR050572">
    <property type="entry name" value="Fe-S_Ferredoxin"/>
</dbReference>
<dbReference type="eggNOG" id="COG1143">
    <property type="taxonomic scope" value="Bacteria"/>
</dbReference>
<dbReference type="PANTHER" id="PTHR43687">
    <property type="entry name" value="ADENYLYLSULFATE REDUCTASE, BETA SUBUNIT"/>
    <property type="match status" value="1"/>
</dbReference>
<evidence type="ECO:0000256" key="7">
    <source>
        <dbReference type="ARBA" id="ARBA00022982"/>
    </source>
</evidence>
<evidence type="ECO:0000313" key="13">
    <source>
        <dbReference type="EMBL" id="ADR18588.1"/>
    </source>
</evidence>
<dbReference type="Pfam" id="PF12838">
    <property type="entry name" value="Fer4_7"/>
    <property type="match status" value="1"/>
</dbReference>
<dbReference type="NCBIfam" id="TIGR02936">
    <property type="entry name" value="fdxN_nitrog"/>
    <property type="match status" value="1"/>
</dbReference>
<evidence type="ECO:0000256" key="11">
    <source>
        <dbReference type="ARBA" id="ARBA00030616"/>
    </source>
</evidence>
<dbReference type="STRING" id="768670.Calni_0677"/>
<keyword evidence="10" id="KW-0535">Nitrogen fixation</keyword>
<evidence type="ECO:0000256" key="6">
    <source>
        <dbReference type="ARBA" id="ARBA00022737"/>
    </source>
</evidence>
<name>E4TG38_CALNY</name>
<dbReference type="EMBL" id="CP002347">
    <property type="protein sequence ID" value="ADR18588.1"/>
    <property type="molecule type" value="Genomic_DNA"/>
</dbReference>
<evidence type="ECO:0000256" key="2">
    <source>
        <dbReference type="ARBA" id="ARBA00003532"/>
    </source>
</evidence>
<dbReference type="Gene3D" id="3.30.70.20">
    <property type="match status" value="1"/>
</dbReference>
<evidence type="ECO:0000256" key="8">
    <source>
        <dbReference type="ARBA" id="ARBA00023004"/>
    </source>
</evidence>
<evidence type="ECO:0000256" key="5">
    <source>
        <dbReference type="ARBA" id="ARBA00022723"/>
    </source>
</evidence>
<dbReference type="KEGG" id="cni:Calni_0677"/>
<feature type="domain" description="4Fe-4S ferredoxin-type" evidence="12">
    <location>
        <begin position="59"/>
        <end position="88"/>
    </location>
</feature>
<dbReference type="HOGENOM" id="CLU_155272_0_0_0"/>
<reference evidence="13 14" key="2">
    <citation type="journal article" date="2011" name="Stand. Genomic Sci.">
        <title>Complete genome sequence of Calditerrivibrio nitroreducens type strain (Yu37-1).</title>
        <authorList>
            <person name="Pitluck S."/>
            <person name="Sikorski J."/>
            <person name="Zeytun A."/>
            <person name="Lapidus A."/>
            <person name="Nolan M."/>
            <person name="Lucas S."/>
            <person name="Hammon N."/>
            <person name="Deshpande S."/>
            <person name="Cheng J.F."/>
            <person name="Tapia R."/>
            <person name="Han C."/>
            <person name="Goodwin L."/>
            <person name="Liolios K."/>
            <person name="Pagani I."/>
            <person name="Ivanova N."/>
            <person name="Mavromatis K."/>
            <person name="Pati A."/>
            <person name="Chen A."/>
            <person name="Palaniappan K."/>
            <person name="Hauser L."/>
            <person name="Chang Y.J."/>
            <person name="Jeffries C.D."/>
            <person name="Detter J.C."/>
            <person name="Brambilla E."/>
            <person name="Djao O.D."/>
            <person name="Rohde M."/>
            <person name="Spring S."/>
            <person name="Goker M."/>
            <person name="Woyke T."/>
            <person name="Bristow J."/>
            <person name="Eisen J.A."/>
            <person name="Markowitz V."/>
            <person name="Hugenholtz P."/>
            <person name="Kyrpides N.C."/>
            <person name="Klenk H.P."/>
            <person name="Land M."/>
        </authorList>
    </citation>
    <scope>NUCLEOTIDE SEQUENCE [LARGE SCALE GENOMIC DNA]</scope>
    <source>
        <strain evidence="14">DSM 19672 / NBRC 101217 / Yu37-1</strain>
    </source>
</reference>
<keyword evidence="7" id="KW-0249">Electron transport</keyword>
<dbReference type="PROSITE" id="PS51379">
    <property type="entry name" value="4FE4S_FER_2"/>
    <property type="match status" value="2"/>
</dbReference>
<dbReference type="PANTHER" id="PTHR43687:SF1">
    <property type="entry name" value="FERREDOXIN III"/>
    <property type="match status" value="1"/>
</dbReference>
<evidence type="ECO:0000259" key="12">
    <source>
        <dbReference type="PROSITE" id="PS51379"/>
    </source>
</evidence>
<keyword evidence="8" id="KW-0408">Iron</keyword>
<evidence type="ECO:0000256" key="1">
    <source>
        <dbReference type="ARBA" id="ARBA00001966"/>
    </source>
</evidence>
<proteinExistence type="predicted"/>
<organism evidence="13 14">
    <name type="scientific">Calditerrivibrio nitroreducens (strain DSM 19672 / NBRC 101217 / Yu37-1)</name>
    <dbReference type="NCBI Taxonomy" id="768670"/>
    <lineage>
        <taxon>Bacteria</taxon>
        <taxon>Pseudomonadati</taxon>
        <taxon>Deferribacterota</taxon>
        <taxon>Deferribacteres</taxon>
        <taxon>Deferribacterales</taxon>
        <taxon>Calditerrivibrionaceae</taxon>
    </lineage>
</organism>
<reference key="1">
    <citation type="submission" date="2010-11" db="EMBL/GenBank/DDBJ databases">
        <title>The complete genome of chromosome of Calditerrivibrio nitroreducens DSM 19672.</title>
        <authorList>
            <consortium name="US DOE Joint Genome Institute (JGI-PGF)"/>
            <person name="Lucas S."/>
            <person name="Copeland A."/>
            <person name="Lapidus A."/>
            <person name="Bruce D."/>
            <person name="Goodwin L."/>
            <person name="Pitluck S."/>
            <person name="Kyrpides N."/>
            <person name="Mavromatis K."/>
            <person name="Ivanova N."/>
            <person name="Mikhailova N."/>
            <person name="Zeytun A."/>
            <person name="Brettin T."/>
            <person name="Detter J.C."/>
            <person name="Tapia R."/>
            <person name="Han C."/>
            <person name="Land M."/>
            <person name="Hauser L."/>
            <person name="Markowitz V."/>
            <person name="Cheng J.-F."/>
            <person name="Hugenholtz P."/>
            <person name="Woyke T."/>
            <person name="Wu D."/>
            <person name="Spring S."/>
            <person name="Schroeder M."/>
            <person name="Brambilla E."/>
            <person name="Klenk H.-P."/>
            <person name="Eisen J.A."/>
        </authorList>
    </citation>
    <scope>NUCLEOTIDE SEQUENCE [LARGE SCALE GENOMIC DNA]</scope>
    <source>
        <strain>DSM 19672</strain>
    </source>
</reference>
<comment type="cofactor">
    <cofactor evidence="1">
        <name>[4Fe-4S] cluster</name>
        <dbReference type="ChEBI" id="CHEBI:49883"/>
    </cofactor>
</comment>
<keyword evidence="4" id="KW-0004">4Fe-4S</keyword>
<keyword evidence="14" id="KW-1185">Reference proteome</keyword>
<dbReference type="InterPro" id="IPR017896">
    <property type="entry name" value="4Fe4S_Fe-S-bd"/>
</dbReference>
<protein>
    <recommendedName>
        <fullName evidence="11">Ferredoxin III</fullName>
    </recommendedName>
</protein>
<gene>
    <name evidence="13" type="ordered locus">Calni_0677</name>
</gene>
<comment type="function">
    <text evidence="2">Ferredoxins are iron-sulfur proteins that transfer electrons in a wide variety of metabolic reactions.</text>
</comment>